<dbReference type="Pfam" id="PF07244">
    <property type="entry name" value="POTRA"/>
    <property type="match status" value="2"/>
</dbReference>
<dbReference type="AlphaFoldDB" id="A0A7G2JXF5"/>
<feature type="domain" description="POTRA" evidence="3">
    <location>
        <begin position="129"/>
        <end position="160"/>
    </location>
</feature>
<evidence type="ECO:0000259" key="3">
    <source>
        <dbReference type="PROSITE" id="PS51779"/>
    </source>
</evidence>
<feature type="domain" description="POTRA" evidence="3">
    <location>
        <begin position="1"/>
        <end position="44"/>
    </location>
</feature>
<dbReference type="Gene3D" id="3.10.20.310">
    <property type="entry name" value="membrane protein fhac"/>
    <property type="match status" value="2"/>
</dbReference>
<name>A0A7G2JXF5_HAEIF</name>
<accession>A0A7G2JXF5</accession>
<feature type="non-terminal residue" evidence="4">
    <location>
        <position position="1"/>
    </location>
</feature>
<dbReference type="InterPro" id="IPR034746">
    <property type="entry name" value="POTRA"/>
</dbReference>
<feature type="domain" description="POTRA" evidence="3">
    <location>
        <begin position="47"/>
        <end position="126"/>
    </location>
</feature>
<evidence type="ECO:0000256" key="2">
    <source>
        <dbReference type="ARBA" id="ARBA00023136"/>
    </source>
</evidence>
<reference evidence="4" key="1">
    <citation type="journal article" date="2010" name="Genomics">
        <title>Tracing phylogenomic events leading to diversity of Haemophilus influenzae and the emergence of Brazilian Purpuric Fever (BPF)-associated clones.</title>
        <authorList>
            <person name="Papazisi L."/>
            <person name="Ratnayake S."/>
            <person name="Remortel B.G."/>
            <person name="Bock G.R."/>
            <person name="Liang W."/>
            <person name="Saeed A.I."/>
            <person name="Liu J."/>
            <person name="Fleischmann R.D."/>
            <person name="Kilian M."/>
            <person name="Peterson S.N."/>
        </authorList>
    </citation>
    <scope>NUCLEOTIDE SEQUENCE [LARGE SCALE GENOMIC DNA]</scope>
    <source>
        <strain evidence="4">HK1212</strain>
    </source>
</reference>
<sequence>EKDLQAIRDYYLNNGYAKAQITKTDVQLNDEKTKVNVTIDVNEGLQYDLRSARIIGNLGGMSAELEPLLSALHLNDTFRRSDIADVENAIKAKLGERGYGNATVNSVPDFDDANKTLAITFVVDPGRRLTVRQLRFEGNTVSADSTLRQEMRQQEGTWYN</sequence>
<dbReference type="InterPro" id="IPR010827">
    <property type="entry name" value="BamA/TamA_POTRA"/>
</dbReference>
<gene>
    <name evidence="4" type="ORF">HAINFHK1212_1355</name>
</gene>
<evidence type="ECO:0000313" key="4">
    <source>
        <dbReference type="EMBL" id="EFA27941.1"/>
    </source>
</evidence>
<protein>
    <submittedName>
        <fullName evidence="4">Protective surface antigen D15</fullName>
    </submittedName>
</protein>
<comment type="subcellular location">
    <subcellularLocation>
        <location evidence="1">Membrane</location>
    </subcellularLocation>
</comment>
<dbReference type="PROSITE" id="PS51779">
    <property type="entry name" value="POTRA"/>
    <property type="match status" value="3"/>
</dbReference>
<dbReference type="EMBL" id="ABFC01001036">
    <property type="protein sequence ID" value="EFA27941.1"/>
    <property type="molecule type" value="Genomic_DNA"/>
</dbReference>
<dbReference type="GO" id="GO:0019867">
    <property type="term" value="C:outer membrane"/>
    <property type="evidence" value="ECO:0007669"/>
    <property type="project" value="InterPro"/>
</dbReference>
<comment type="caution">
    <text evidence="4">The sequence shown here is derived from an EMBL/GenBank/DDBJ whole genome shotgun (WGS) entry which is preliminary data.</text>
</comment>
<organism evidence="4">
    <name type="scientific">Haemophilus influenzae HK1212</name>
    <dbReference type="NCBI Taxonomy" id="456482"/>
    <lineage>
        <taxon>Bacteria</taxon>
        <taxon>Pseudomonadati</taxon>
        <taxon>Pseudomonadota</taxon>
        <taxon>Gammaproteobacteria</taxon>
        <taxon>Pasteurellales</taxon>
        <taxon>Pasteurellaceae</taxon>
        <taxon>Haemophilus</taxon>
    </lineage>
</organism>
<proteinExistence type="predicted"/>
<keyword evidence="2" id="KW-0472">Membrane</keyword>
<evidence type="ECO:0000256" key="1">
    <source>
        <dbReference type="ARBA" id="ARBA00004370"/>
    </source>
</evidence>
<feature type="non-terminal residue" evidence="4">
    <location>
        <position position="160"/>
    </location>
</feature>